<dbReference type="Pfam" id="PF07687">
    <property type="entry name" value="M20_dimer"/>
    <property type="match status" value="1"/>
</dbReference>
<dbReference type="Pfam" id="PF01546">
    <property type="entry name" value="Peptidase_M20"/>
    <property type="match status" value="1"/>
</dbReference>
<evidence type="ECO:0000313" key="3">
    <source>
        <dbReference type="Proteomes" id="UP001596109"/>
    </source>
</evidence>
<dbReference type="PANTHER" id="PTHR30575">
    <property type="entry name" value="PEPTIDASE M20"/>
    <property type="match status" value="1"/>
</dbReference>
<dbReference type="PANTHER" id="PTHR30575:SF3">
    <property type="entry name" value="PEPTIDASE M20 DIMERISATION DOMAIN-CONTAINING PROTEIN"/>
    <property type="match status" value="1"/>
</dbReference>
<organism evidence="2 3">
    <name type="scientific">Sporosarcina soli</name>
    <dbReference type="NCBI Taxonomy" id="334736"/>
    <lineage>
        <taxon>Bacteria</taxon>
        <taxon>Bacillati</taxon>
        <taxon>Bacillota</taxon>
        <taxon>Bacilli</taxon>
        <taxon>Bacillales</taxon>
        <taxon>Caryophanaceae</taxon>
        <taxon>Sporosarcina</taxon>
    </lineage>
</organism>
<accession>A0ABW0TJ39</accession>
<dbReference type="InterPro" id="IPR011650">
    <property type="entry name" value="Peptidase_M20_dimer"/>
</dbReference>
<gene>
    <name evidence="2" type="ORF">ACFPRA_08525</name>
</gene>
<dbReference type="InterPro" id="IPR002933">
    <property type="entry name" value="Peptidase_M20"/>
</dbReference>
<dbReference type="NCBIfam" id="TIGR01891">
    <property type="entry name" value="amidohydrolases"/>
    <property type="match status" value="1"/>
</dbReference>
<feature type="domain" description="Peptidase M20 dimerisation" evidence="1">
    <location>
        <begin position="232"/>
        <end position="322"/>
    </location>
</feature>
<dbReference type="EMBL" id="JBHSNO010000005">
    <property type="protein sequence ID" value="MFC5588930.1"/>
    <property type="molecule type" value="Genomic_DNA"/>
</dbReference>
<dbReference type="Gene3D" id="3.40.630.10">
    <property type="entry name" value="Zn peptidases"/>
    <property type="match status" value="2"/>
</dbReference>
<keyword evidence="3" id="KW-1185">Reference proteome</keyword>
<dbReference type="SUPFAM" id="SSF55031">
    <property type="entry name" value="Bacterial exopeptidase dimerisation domain"/>
    <property type="match status" value="1"/>
</dbReference>
<evidence type="ECO:0000259" key="1">
    <source>
        <dbReference type="Pfam" id="PF07687"/>
    </source>
</evidence>
<reference evidence="3" key="1">
    <citation type="journal article" date="2019" name="Int. J. Syst. Evol. Microbiol.">
        <title>The Global Catalogue of Microorganisms (GCM) 10K type strain sequencing project: providing services to taxonomists for standard genome sequencing and annotation.</title>
        <authorList>
            <consortium name="The Broad Institute Genomics Platform"/>
            <consortium name="The Broad Institute Genome Sequencing Center for Infectious Disease"/>
            <person name="Wu L."/>
            <person name="Ma J."/>
        </authorList>
    </citation>
    <scope>NUCLEOTIDE SEQUENCE [LARGE SCALE GENOMIC DNA]</scope>
    <source>
        <strain evidence="3">CGMCC 4.1434</strain>
    </source>
</reference>
<sequence length="441" mass="48084">METRISEMTDEIKDLLIEWRRDFHTYAEAGWVEFRTASLIASRLSRLGYDIRAGIEVMDAHSRMGVPDQNYLEEQYSRALQQGADPEWISLLRDGFTGIVGILDTGRPGPTIGLRFDMDALDLQESHDDTHLPVKRGFVSVNERMMHACGHDAHMAIGLGVASLLSKIKDRLRGRFKLIFQPAEEGVRGAKSMVEAGVVDDVDIFLSQHIGLGAELGEFVCSDLGFLATTKLNISFLGKAAHAGANPEEGKNALLAAATATLNMHAISSHSKGECRINVGTFHAGSARNIIPNKAVIEVETRGINTDINDYMLERVSKIVQASGDMYEVETMIEIVGAAQTCSPSETLLNFLREAAGQVEEIHKITSSFTSGGSEDATYMMSRVKENGGQAAYVLFGTTLAAGHHHEKFDIDEEVIPLAVKTIVSCITQPEISLISSYGGK</sequence>
<comment type="caution">
    <text evidence="2">The sequence shown here is derived from an EMBL/GenBank/DDBJ whole genome shotgun (WGS) entry which is preliminary data.</text>
</comment>
<evidence type="ECO:0000313" key="2">
    <source>
        <dbReference type="EMBL" id="MFC5588930.1"/>
    </source>
</evidence>
<dbReference type="InterPro" id="IPR017439">
    <property type="entry name" value="Amidohydrolase"/>
</dbReference>
<dbReference type="Proteomes" id="UP001596109">
    <property type="component" value="Unassembled WGS sequence"/>
</dbReference>
<protein>
    <submittedName>
        <fullName evidence="2">Amidohydrolase</fullName>
    </submittedName>
</protein>
<name>A0ABW0TJ39_9BACL</name>
<proteinExistence type="predicted"/>
<dbReference type="RefSeq" id="WP_381432704.1">
    <property type="nucleotide sequence ID" value="NZ_JBHSNO010000005.1"/>
</dbReference>
<dbReference type="SUPFAM" id="SSF53187">
    <property type="entry name" value="Zn-dependent exopeptidases"/>
    <property type="match status" value="1"/>
</dbReference>
<dbReference type="InterPro" id="IPR052030">
    <property type="entry name" value="Peptidase_M20/M20A_hydrolases"/>
</dbReference>
<dbReference type="PIRSF" id="PIRSF005962">
    <property type="entry name" value="Pept_M20D_amidohydro"/>
    <property type="match status" value="1"/>
</dbReference>
<dbReference type="InterPro" id="IPR036264">
    <property type="entry name" value="Bact_exopeptidase_dim_dom"/>
</dbReference>